<name>A0ABS5TTM1_9ACTN</name>
<proteinExistence type="predicted"/>
<protein>
    <submittedName>
        <fullName evidence="2">Uncharacterized protein</fullName>
    </submittedName>
</protein>
<evidence type="ECO:0000313" key="2">
    <source>
        <dbReference type="EMBL" id="MBT0774161.1"/>
    </source>
</evidence>
<accession>A0ABS5TTM1</accession>
<sequence length="341" mass="37670">MNVHALPALDGRSPLAFLCALGILRLLNDNRHPDARLAFDPRTNEAQLTSRHHTVDEVVTDLRNVADSIATEAVVPDVPADFPPPGAAPDRLRLPRKEFRDLAEHLSQSPRAALAERWMCSLVTDLSLDEKGRGDVSLYTAHSGKQSMHTMLRAPLNFVRDNPDVLRQALIGWRRYPGVTGEYLDNQVLFDAADAQDGISRERGVPGATWLALMSYPLFLTTARGSEPSTSGWQRIRQGKSRINRLIYPLWSRPLDQTGAITLLTHPFLRDAQAGPPPRSALAASVFSVCVAERQRLPGRTFAGVLTPVRPQPERSQQRKRATTARTRPSGSPPSTGPWII</sequence>
<feature type="region of interest" description="Disordered" evidence="1">
    <location>
        <begin position="302"/>
        <end position="341"/>
    </location>
</feature>
<feature type="compositionally biased region" description="Pro residues" evidence="1">
    <location>
        <begin position="331"/>
        <end position="341"/>
    </location>
</feature>
<comment type="caution">
    <text evidence="2">The sequence shown here is derived from an EMBL/GenBank/DDBJ whole genome shotgun (WGS) entry which is preliminary data.</text>
</comment>
<dbReference type="RefSeq" id="WP_214160700.1">
    <property type="nucleotide sequence ID" value="NZ_JAHBAY010000024.1"/>
</dbReference>
<organism evidence="2 3">
    <name type="scientific">Kineosporia corallincola</name>
    <dbReference type="NCBI Taxonomy" id="2835133"/>
    <lineage>
        <taxon>Bacteria</taxon>
        <taxon>Bacillati</taxon>
        <taxon>Actinomycetota</taxon>
        <taxon>Actinomycetes</taxon>
        <taxon>Kineosporiales</taxon>
        <taxon>Kineosporiaceae</taxon>
        <taxon>Kineosporia</taxon>
    </lineage>
</organism>
<dbReference type="Proteomes" id="UP001197247">
    <property type="component" value="Unassembled WGS sequence"/>
</dbReference>
<reference evidence="2 3" key="1">
    <citation type="submission" date="2021-05" db="EMBL/GenBank/DDBJ databases">
        <title>Kineosporia and Streptomyces sp. nov. two new marine actinobacteria isolated from Coral.</title>
        <authorList>
            <person name="Buangrab K."/>
            <person name="Sutthacheep M."/>
            <person name="Yeemin T."/>
            <person name="Harunari E."/>
            <person name="Igarashi Y."/>
            <person name="Kanchanasin P."/>
            <person name="Tanasupawat S."/>
            <person name="Phongsopitanun W."/>
        </authorList>
    </citation>
    <scope>NUCLEOTIDE SEQUENCE [LARGE SCALE GENOMIC DNA]</scope>
    <source>
        <strain evidence="2 3">J2-2</strain>
    </source>
</reference>
<evidence type="ECO:0000256" key="1">
    <source>
        <dbReference type="SAM" id="MobiDB-lite"/>
    </source>
</evidence>
<gene>
    <name evidence="2" type="ORF">KIH74_34770</name>
</gene>
<dbReference type="EMBL" id="JAHBAY010000024">
    <property type="protein sequence ID" value="MBT0774161.1"/>
    <property type="molecule type" value="Genomic_DNA"/>
</dbReference>
<keyword evidence="3" id="KW-1185">Reference proteome</keyword>
<evidence type="ECO:0000313" key="3">
    <source>
        <dbReference type="Proteomes" id="UP001197247"/>
    </source>
</evidence>